<protein>
    <submittedName>
        <fullName evidence="3">Polymer-forming cytoskeletal protein</fullName>
    </submittedName>
</protein>
<dbReference type="RefSeq" id="WP_346050858.1">
    <property type="nucleotide sequence ID" value="NZ_JAYGII010000007.1"/>
</dbReference>
<dbReference type="AlphaFoldDB" id="A0AAP6MK56"/>
<comment type="caution">
    <text evidence="3">The sequence shown here is derived from an EMBL/GenBank/DDBJ whole genome shotgun (WGS) entry which is preliminary data.</text>
</comment>
<feature type="region of interest" description="Disordered" evidence="2">
    <location>
        <begin position="126"/>
        <end position="179"/>
    </location>
</feature>
<evidence type="ECO:0000256" key="1">
    <source>
        <dbReference type="ARBA" id="ARBA00044755"/>
    </source>
</evidence>
<keyword evidence="4" id="KW-1185">Reference proteome</keyword>
<proteinExistence type="inferred from homology"/>
<comment type="similarity">
    <text evidence="1">Belongs to the bactofilin family.</text>
</comment>
<dbReference type="Proteomes" id="UP001302316">
    <property type="component" value="Unassembled WGS sequence"/>
</dbReference>
<dbReference type="PANTHER" id="PTHR35024">
    <property type="entry name" value="HYPOTHETICAL CYTOSOLIC PROTEIN"/>
    <property type="match status" value="1"/>
</dbReference>
<name>A0AAP6MK56_9GAMM</name>
<sequence>MWGSGNKSKGARSAKIETLVGRNTEITGDVKFKGGMHVDGTVRGNVLADGDNCVISVSQHGVIEGDVKVPHIVLDGTVTGDVYSRERLELEAHAKVNGDVYYNLVEMAVGASVNGKMVHKPAEKPLLLEKGGNQPNQSRPADRDRGAQSAGGAEQRGREGQGRFEPGTQSRDGKVSGSQ</sequence>
<dbReference type="Pfam" id="PF04519">
    <property type="entry name" value="Bactofilin"/>
    <property type="match status" value="1"/>
</dbReference>
<dbReference type="EMBL" id="JAYGII010000007">
    <property type="protein sequence ID" value="MEA5445228.1"/>
    <property type="molecule type" value="Genomic_DNA"/>
</dbReference>
<evidence type="ECO:0000256" key="2">
    <source>
        <dbReference type="SAM" id="MobiDB-lite"/>
    </source>
</evidence>
<evidence type="ECO:0000313" key="3">
    <source>
        <dbReference type="EMBL" id="MEA5445228.1"/>
    </source>
</evidence>
<accession>A0AAP6MK56</accession>
<gene>
    <name evidence="3" type="ORF">VCB98_05295</name>
</gene>
<organism evidence="3 4">
    <name type="scientific">Natronospira elongata</name>
    <dbReference type="NCBI Taxonomy" id="3110268"/>
    <lineage>
        <taxon>Bacteria</taxon>
        <taxon>Pseudomonadati</taxon>
        <taxon>Pseudomonadota</taxon>
        <taxon>Gammaproteobacteria</taxon>
        <taxon>Natronospirales</taxon>
        <taxon>Natronospiraceae</taxon>
        <taxon>Natronospira</taxon>
    </lineage>
</organism>
<dbReference type="PANTHER" id="PTHR35024:SF4">
    <property type="entry name" value="POLYMER-FORMING CYTOSKELETAL PROTEIN"/>
    <property type="match status" value="1"/>
</dbReference>
<evidence type="ECO:0000313" key="4">
    <source>
        <dbReference type="Proteomes" id="UP001302316"/>
    </source>
</evidence>
<reference evidence="3 4" key="1">
    <citation type="submission" date="2023-12" db="EMBL/GenBank/DDBJ databases">
        <title>Whole-genome sequencing of halo(alkali)philic microorganisms from hypersaline lakes.</title>
        <authorList>
            <person name="Sorokin D.Y."/>
            <person name="Merkel A.Y."/>
            <person name="Messina E."/>
            <person name="Yakimov M."/>
        </authorList>
    </citation>
    <scope>NUCLEOTIDE SEQUENCE [LARGE SCALE GENOMIC DNA]</scope>
    <source>
        <strain evidence="3 4">AB-CW1</strain>
    </source>
</reference>
<dbReference type="InterPro" id="IPR007607">
    <property type="entry name" value="BacA/B"/>
</dbReference>